<dbReference type="EMBL" id="FN321591">
    <property type="protein sequence ID" value="CAX77317.1"/>
    <property type="molecule type" value="mRNA"/>
</dbReference>
<dbReference type="AlphaFoldDB" id="C1LRI9"/>
<proteinExistence type="evidence at transcript level"/>
<dbReference type="EMBL" id="FN321588">
    <property type="protein sequence ID" value="CAX77314.1"/>
    <property type="molecule type" value="mRNA"/>
</dbReference>
<dbReference type="EMBL" id="FN321585">
    <property type="protein sequence ID" value="CAX77311.1"/>
    <property type="molecule type" value="mRNA"/>
</dbReference>
<dbReference type="EMBL" id="FN321584">
    <property type="protein sequence ID" value="CAX77310.1"/>
    <property type="molecule type" value="mRNA"/>
</dbReference>
<reference evidence="1" key="2">
    <citation type="submission" date="2009-03" db="EMBL/GenBank/DDBJ databases">
        <authorList>
            <person name="Gang L."/>
        </authorList>
    </citation>
    <scope>NUCLEOTIDE SEQUENCE</scope>
    <source>
        <strain evidence="1">Anhui</strain>
    </source>
</reference>
<dbReference type="EMBL" id="FN321580">
    <property type="protein sequence ID" value="CAX77306.1"/>
    <property type="molecule type" value="mRNA"/>
</dbReference>
<evidence type="ECO:0000313" key="1">
    <source>
        <dbReference type="EMBL" id="CAX77317.1"/>
    </source>
</evidence>
<reference evidence="1" key="1">
    <citation type="journal article" date="2009" name="Nature">
        <title>The Schistosoma japonicum genome reveals features of host-parasite interplay.</title>
        <authorList>
            <person name="Liu F."/>
            <person name="Zhou Y."/>
            <person name="Wang Z.Q."/>
            <person name="Lu G."/>
            <person name="Zheng H."/>
            <person name="Brindley P.J."/>
            <person name="McManus D.P."/>
            <person name="Blair D."/>
            <person name="Zhang Q.H."/>
            <person name="Zhong Y."/>
            <person name="Wang S."/>
            <person name="Han Z.G."/>
            <person name="Chen Z."/>
        </authorList>
    </citation>
    <scope>NUCLEOTIDE SEQUENCE</scope>
    <source>
        <strain evidence="1">Anhui</strain>
    </source>
</reference>
<dbReference type="EMBL" id="FN321578">
    <property type="protein sequence ID" value="CAX77304.1"/>
    <property type="molecule type" value="mRNA"/>
</dbReference>
<organism evidence="1">
    <name type="scientific">Schistosoma japonicum</name>
    <name type="common">Blood fluke</name>
    <dbReference type="NCBI Taxonomy" id="6182"/>
    <lineage>
        <taxon>Eukaryota</taxon>
        <taxon>Metazoa</taxon>
        <taxon>Spiralia</taxon>
        <taxon>Lophotrochozoa</taxon>
        <taxon>Platyhelminthes</taxon>
        <taxon>Trematoda</taxon>
        <taxon>Digenea</taxon>
        <taxon>Strigeidida</taxon>
        <taxon>Schistosomatoidea</taxon>
        <taxon>Schistosomatidae</taxon>
        <taxon>Schistosoma</taxon>
    </lineage>
</organism>
<name>C1LRI9_SCHJA</name>
<accession>C1LRI9</accession>
<dbReference type="EMBL" id="FN321579">
    <property type="protein sequence ID" value="CAX77305.1"/>
    <property type="molecule type" value="mRNA"/>
</dbReference>
<dbReference type="EMBL" id="FN321586">
    <property type="protein sequence ID" value="CAX77312.1"/>
    <property type="molecule type" value="mRNA"/>
</dbReference>
<dbReference type="EMBL" id="FN321581">
    <property type="protein sequence ID" value="CAX77307.1"/>
    <property type="molecule type" value="mRNA"/>
</dbReference>
<sequence length="56" mass="6212">MANQREQCRVGVLALLLCRSLQYFTSQGLRASLEMTGLKSACFELQVVLVTIVLPI</sequence>
<dbReference type="EMBL" id="FN321587">
    <property type="protein sequence ID" value="CAX77313.1"/>
    <property type="molecule type" value="mRNA"/>
</dbReference>
<protein>
    <submittedName>
        <fullName evidence="1">Hypotheticial protein</fullName>
    </submittedName>
</protein>